<keyword evidence="18" id="KW-0067">ATP-binding</keyword>
<dbReference type="SMART" id="SM01011">
    <property type="entry name" value="AMP_N"/>
    <property type="match status" value="1"/>
</dbReference>
<evidence type="ECO:0000256" key="1">
    <source>
        <dbReference type="ARBA" id="ARBA00001424"/>
    </source>
</evidence>
<dbReference type="InterPro" id="IPR036005">
    <property type="entry name" value="Creatinase/aminopeptidase-like"/>
</dbReference>
<evidence type="ECO:0000256" key="2">
    <source>
        <dbReference type="ARBA" id="ARBA00001936"/>
    </source>
</evidence>
<comment type="cofactor">
    <cofactor evidence="2">
        <name>Mn(2+)</name>
        <dbReference type="ChEBI" id="CHEBI:29035"/>
    </cofactor>
</comment>
<keyword evidence="15" id="KW-0479">Metal-binding</keyword>
<dbReference type="Gene3D" id="3.40.350.10">
    <property type="entry name" value="Creatinase/prolidase N-terminal domain"/>
    <property type="match status" value="1"/>
</dbReference>
<dbReference type="PANTHER" id="PTHR43226">
    <property type="entry name" value="XAA-PRO AMINOPEPTIDASE 3"/>
    <property type="match status" value="1"/>
</dbReference>
<gene>
    <name evidence="27" type="ORF">FUG_LOCUS428808</name>
</gene>
<evidence type="ECO:0000256" key="4">
    <source>
        <dbReference type="ARBA" id="ARBA00003572"/>
    </source>
</evidence>
<evidence type="ECO:0000313" key="27">
    <source>
        <dbReference type="EMBL" id="VIO61152.1"/>
    </source>
</evidence>
<feature type="compositionally biased region" description="Low complexity" evidence="23">
    <location>
        <begin position="1068"/>
        <end position="1083"/>
    </location>
</feature>
<feature type="signal peptide" evidence="24">
    <location>
        <begin position="1"/>
        <end position="16"/>
    </location>
</feature>
<keyword evidence="19" id="KW-0482">Metalloprotease</keyword>
<keyword evidence="20" id="KW-0464">Manganese</keyword>
<dbReference type="FunFam" id="3.90.230.10:FF:000002">
    <property type="entry name" value="Xaa-Pro aminopeptidase 3"/>
    <property type="match status" value="1"/>
</dbReference>
<evidence type="ECO:0000256" key="8">
    <source>
        <dbReference type="ARBA" id="ARBA00012105"/>
    </source>
</evidence>
<feature type="compositionally biased region" description="Pro residues" evidence="23">
    <location>
        <begin position="998"/>
        <end position="1011"/>
    </location>
</feature>
<evidence type="ECO:0000259" key="26">
    <source>
        <dbReference type="SMART" id="SM01011"/>
    </source>
</evidence>
<evidence type="ECO:0000256" key="3">
    <source>
        <dbReference type="ARBA" id="ARBA00002443"/>
    </source>
</evidence>
<evidence type="ECO:0000256" key="20">
    <source>
        <dbReference type="ARBA" id="ARBA00023211"/>
    </source>
</evidence>
<dbReference type="GO" id="GO:0005524">
    <property type="term" value="F:ATP binding"/>
    <property type="evidence" value="ECO:0007669"/>
    <property type="project" value="UniProtKB-KW"/>
</dbReference>
<keyword evidence="11" id="KW-0285">Flavoprotein</keyword>
<comment type="function">
    <text evidence="4">Catalyzes the phosphorylation of riboflavin (vitamin B2) to form flavin mononucleotide (FMN) coenzyme.</text>
</comment>
<evidence type="ECO:0000256" key="10">
    <source>
        <dbReference type="ARBA" id="ARBA00022438"/>
    </source>
</evidence>
<protein>
    <recommendedName>
        <fullName evidence="22">Aminoacylproline aminopeptidase</fullName>
        <ecNumber evidence="8">2.7.1.26</ecNumber>
        <ecNumber evidence="9">3.4.11.9</ecNumber>
    </recommendedName>
    <alternativeName>
        <fullName evidence="21">Flavin mononucleotide kinase 1</fullName>
    </alternativeName>
</protein>
<dbReference type="CDD" id="cd01087">
    <property type="entry name" value="Prolidase"/>
    <property type="match status" value="1"/>
</dbReference>
<dbReference type="Gene3D" id="3.90.230.10">
    <property type="entry name" value="Creatinase/methionine aminopeptidase superfamily"/>
    <property type="match status" value="1"/>
</dbReference>
<dbReference type="SUPFAM" id="SSF53474">
    <property type="entry name" value="alpha/beta-Hydrolases"/>
    <property type="match status" value="1"/>
</dbReference>
<evidence type="ECO:0000256" key="19">
    <source>
        <dbReference type="ARBA" id="ARBA00023049"/>
    </source>
</evidence>
<dbReference type="InterPro" id="IPR052433">
    <property type="entry name" value="X-Pro_dipept-like"/>
</dbReference>
<evidence type="ECO:0000256" key="15">
    <source>
        <dbReference type="ARBA" id="ARBA00022723"/>
    </source>
</evidence>
<evidence type="ECO:0000256" key="11">
    <source>
        <dbReference type="ARBA" id="ARBA00022630"/>
    </source>
</evidence>
<feature type="region of interest" description="Disordered" evidence="23">
    <location>
        <begin position="1066"/>
        <end position="1086"/>
    </location>
</feature>
<keyword evidence="14" id="KW-0808">Transferase</keyword>
<dbReference type="InterPro" id="IPR023465">
    <property type="entry name" value="Riboflavin_kinase_dom_sf"/>
</dbReference>
<comment type="catalytic activity">
    <reaction evidence="1">
        <text>Release of any N-terminal amino acid, including proline, that is linked to proline, even from a dipeptide or tripeptide.</text>
        <dbReference type="EC" id="3.4.11.9"/>
    </reaction>
</comment>
<comment type="similarity">
    <text evidence="6">Belongs to the peptidase M24B family.</text>
</comment>
<accession>A0A4E9EEC5</accession>
<comment type="function">
    <text evidence="3">Catalyzes the removal of a penultimate prolyl residue from the N-termini of peptides.</text>
</comment>
<dbReference type="Pfam" id="PF05195">
    <property type="entry name" value="AMP_N"/>
    <property type="match status" value="1"/>
</dbReference>
<evidence type="ECO:0000256" key="14">
    <source>
        <dbReference type="ARBA" id="ARBA00022679"/>
    </source>
</evidence>
<evidence type="ECO:0000256" key="5">
    <source>
        <dbReference type="ARBA" id="ARBA00005201"/>
    </source>
</evidence>
<keyword evidence="16" id="KW-0547">Nucleotide-binding</keyword>
<keyword evidence="13" id="KW-0645">Protease</keyword>
<sequence>MIKSLALFSLIAAASARKCTNITVPVTITSENAIFSIEAPVTEIDVTNLAINLARQGGTPYPQTIQMGKANITGTYDLAATYCEPDAGPGEQLQIMTHGIGFDRSYWDFPFNNYNYSYVARAVDEHGYSTLTWDRLGIGASSKGDPVNEIQVFLEIAALKALTTHARQGSLPGVGCGGYSKVVHLGHSFGSVITYALANESPELSDAIVLTGFSQATAYLPWFAVASNFVPVVDSPIYPPGYVAPASTVGVQINFFAEGDFDPEFLKVAFEKGQPVSPGELLTLGAPAGVNNTYTGPVQIITGARDIPFCGDNCYSTASVGGKLPSLLDFSKQFFTQASRFNTTVVPGAGHGLNFGSIAGLSLSRSYPRFYPPPATFLSRSTLRVTRHTPDISTTRAQHTSSKIPRLETSKPYPSNMVAENYDAVLKGKYPGKAHAKRVVDLIRKDVPDANGIIYLESQLTRMMEDSDEPEAFRQRRYFYYLTGCNLPDCHYIYDIQSSKSILFIPPINPDDVIWSGLPVSIDEALSQYEVDEVKLTTELNATLAHLGAENPKSSAFAIAKQVSDHVSFIEFGNKNFDVLKNAIEVSRVVKDEYEIAMLRKANYISGIGHRAVFAKAKAAKNEQELEAAFYERCMAHGCKKMSYDPIAAAGRAAATLHYVGNDAPTEGKLNLLMDAGCEYNNYAADITRTFPLSGKFTKESRHIYETVLKMQKACIDVLKEGVLWDDVHVLAHQIAIDGLLEAGILKGDKDEILKARTSAAFLPHGLGHYLGMDTHDTGGNPNFADKDKLFRYLRVRGKLPAGSVVTVEPGIYFCKFIIDPYLEDPAHSKFINKDVLDKYWDVGGVRIEDNILVTETGHENLTDVPRELDEMEALVSPWIFFFFSPTIDAKMNPYFPSTASEREKYQHPAPPQFLRKPVAPPPTPPPVYSAYPSPQFGSAYAPPSPAAPSASASTSPCPSPSLKTHFESYNPSATSYNPSPASYTPSPAYSPSQNSFNPPPAPYSPTPNPYNPSSSSYNPSLIPPPPPQRPLRPVRSATNLTSAHAPQQSGFLDPRGTHQVDFVVDDLPTPTSLSPGLSPTLSNDLPAHEIRRVKSSSALSAALSTQEEQPKDSSKWKSALGEAQYFAGGLISHPAESNKHFSIIRHSHALVWYRGPATSVPITILADEPLPPTRTIWMQQKGYSGSVGMSLKALMGTTGTWLNVTPATRASVEHLPEADERGIQRDFKRFVKKASGKLKNHIPRETHIVRIPAAATDGYFRLVVCAGEDNKKILCGSPVFRIASTSTDVSTVRGSSLSTMPLEMGIKVATTIGSQVAKKYTGVAGVVVEQGAKRLTPTNATIKKVAHTAYHKTGLGAAVSETWKNGKAGRYDPLVAGSGLDAPLQIIGTDDGPEAPFPYKFAGKVVRGTGISTREYGIPTANLSEVGDDVKMRMGGVFAAWARVTPTNNTPNEDFDDDWHEAIVTIAPLRNAPPGVVQRNKVCVHILHDFEDTLFFEMRMKVMLMGYLHAASTTLSSDDIVEEHSRDVMTTMASLGREAWGPEVNLSATRAAKSDRGFKERLGDVAGVVQGGLDRVPSHWVGVRSEGMEMRDQVYGNGGLWVVR</sequence>
<organism evidence="27">
    <name type="scientific">Gibberella zeae</name>
    <name type="common">Wheat head blight fungus</name>
    <name type="synonym">Fusarium graminearum</name>
    <dbReference type="NCBI Taxonomy" id="5518"/>
    <lineage>
        <taxon>Eukaryota</taxon>
        <taxon>Fungi</taxon>
        <taxon>Dikarya</taxon>
        <taxon>Ascomycota</taxon>
        <taxon>Pezizomycotina</taxon>
        <taxon>Sordariomycetes</taxon>
        <taxon>Hypocreomycetidae</taxon>
        <taxon>Hypocreales</taxon>
        <taxon>Nectriaceae</taxon>
        <taxon>Fusarium</taxon>
    </lineage>
</organism>
<dbReference type="PANTHER" id="PTHR43226:SF1">
    <property type="entry name" value="XAA-PRO DIPEPTIDASE"/>
    <property type="match status" value="1"/>
</dbReference>
<comment type="similarity">
    <text evidence="7">Belongs to the flavokinase family.</text>
</comment>
<feature type="region of interest" description="Disordered" evidence="23">
    <location>
        <begin position="902"/>
        <end position="1035"/>
    </location>
</feature>
<dbReference type="GO" id="GO:0009398">
    <property type="term" value="P:FMN biosynthetic process"/>
    <property type="evidence" value="ECO:0007669"/>
    <property type="project" value="UniProtKB-UniPathway"/>
</dbReference>
<evidence type="ECO:0000256" key="9">
    <source>
        <dbReference type="ARBA" id="ARBA00012574"/>
    </source>
</evidence>
<keyword evidence="10" id="KW-0031">Aminopeptidase</keyword>
<evidence type="ECO:0000256" key="16">
    <source>
        <dbReference type="ARBA" id="ARBA00022741"/>
    </source>
</evidence>
<evidence type="ECO:0000256" key="24">
    <source>
        <dbReference type="SAM" id="SignalP"/>
    </source>
</evidence>
<dbReference type="GO" id="GO:0008531">
    <property type="term" value="F:riboflavin kinase activity"/>
    <property type="evidence" value="ECO:0007669"/>
    <property type="project" value="UniProtKB-EC"/>
</dbReference>
<evidence type="ECO:0000256" key="13">
    <source>
        <dbReference type="ARBA" id="ARBA00022670"/>
    </source>
</evidence>
<reference evidence="27" key="1">
    <citation type="submission" date="2019-04" db="EMBL/GenBank/DDBJ databases">
        <authorList>
            <person name="Melise S."/>
            <person name="Noan J."/>
            <person name="Okalmin O."/>
        </authorList>
    </citation>
    <scope>NUCLEOTIDE SEQUENCE</scope>
    <source>
        <strain evidence="27">FN9</strain>
    </source>
</reference>
<dbReference type="GO" id="GO:0030145">
    <property type="term" value="F:manganese ion binding"/>
    <property type="evidence" value="ECO:0007669"/>
    <property type="project" value="InterPro"/>
</dbReference>
<dbReference type="EMBL" id="CAAKMV010000151">
    <property type="protein sequence ID" value="VIO61152.1"/>
    <property type="molecule type" value="Genomic_DNA"/>
</dbReference>
<feature type="compositionally biased region" description="Pro residues" evidence="23">
    <location>
        <begin position="1022"/>
        <end position="1031"/>
    </location>
</feature>
<proteinExistence type="inferred from homology"/>
<dbReference type="EC" id="2.7.1.26" evidence="8"/>
<feature type="compositionally biased region" description="Low complexity" evidence="23">
    <location>
        <begin position="1012"/>
        <end position="1021"/>
    </location>
</feature>
<feature type="chain" id="PRO_5026049812" description="Aminoacylproline aminopeptidase" evidence="24">
    <location>
        <begin position="17"/>
        <end position="1605"/>
    </location>
</feature>
<comment type="pathway">
    <text evidence="5">Cofactor biosynthesis; FMN biosynthesis; FMN from riboflavin (ATP route): step 1/1.</text>
</comment>
<dbReference type="Gene3D" id="3.40.50.1820">
    <property type="entry name" value="alpha/beta hydrolase"/>
    <property type="match status" value="1"/>
</dbReference>
<dbReference type="UniPathway" id="UPA00276">
    <property type="reaction ID" value="UER00406"/>
</dbReference>
<keyword evidence="17" id="KW-0378">Hydrolase</keyword>
<dbReference type="GO" id="GO:0070006">
    <property type="term" value="F:metalloaminopeptidase activity"/>
    <property type="evidence" value="ECO:0007669"/>
    <property type="project" value="InterPro"/>
</dbReference>
<evidence type="ECO:0000256" key="18">
    <source>
        <dbReference type="ARBA" id="ARBA00022840"/>
    </source>
</evidence>
<dbReference type="InterPro" id="IPR000994">
    <property type="entry name" value="Pept_M24"/>
</dbReference>
<feature type="compositionally biased region" description="Low complexity" evidence="23">
    <location>
        <begin position="975"/>
        <end position="997"/>
    </location>
</feature>
<feature type="domain" description="Riboflavin kinase" evidence="25">
    <location>
        <begin position="1395"/>
        <end position="1537"/>
    </location>
</feature>
<evidence type="ECO:0000256" key="7">
    <source>
        <dbReference type="ARBA" id="ARBA00010108"/>
    </source>
</evidence>
<dbReference type="InterPro" id="IPR029058">
    <property type="entry name" value="AB_hydrolase_fold"/>
</dbReference>
<dbReference type="Pfam" id="PF00557">
    <property type="entry name" value="Peptidase_M24"/>
    <property type="match status" value="1"/>
</dbReference>
<dbReference type="SUPFAM" id="SSF55920">
    <property type="entry name" value="Creatinase/aminopeptidase"/>
    <property type="match status" value="1"/>
</dbReference>
<dbReference type="EC" id="3.4.11.9" evidence="9"/>
<evidence type="ECO:0000256" key="6">
    <source>
        <dbReference type="ARBA" id="ARBA00008766"/>
    </source>
</evidence>
<dbReference type="Pfam" id="PF01687">
    <property type="entry name" value="Flavokinase"/>
    <property type="match status" value="1"/>
</dbReference>
<dbReference type="SMART" id="SM00904">
    <property type="entry name" value="Flavokinase"/>
    <property type="match status" value="1"/>
</dbReference>
<evidence type="ECO:0000256" key="21">
    <source>
        <dbReference type="ARBA" id="ARBA00029960"/>
    </source>
</evidence>
<feature type="compositionally biased region" description="Pro residues" evidence="23">
    <location>
        <begin position="919"/>
        <end position="928"/>
    </location>
</feature>
<evidence type="ECO:0000259" key="25">
    <source>
        <dbReference type="SMART" id="SM00904"/>
    </source>
</evidence>
<dbReference type="GO" id="GO:0006508">
    <property type="term" value="P:proteolysis"/>
    <property type="evidence" value="ECO:0007669"/>
    <property type="project" value="UniProtKB-KW"/>
</dbReference>
<dbReference type="Gene3D" id="2.40.30.30">
    <property type="entry name" value="Riboflavin kinase-like"/>
    <property type="match status" value="1"/>
</dbReference>
<evidence type="ECO:0000256" key="23">
    <source>
        <dbReference type="SAM" id="MobiDB-lite"/>
    </source>
</evidence>
<feature type="domain" description="Aminopeptidase P N-terminal" evidence="26">
    <location>
        <begin position="430"/>
        <end position="564"/>
    </location>
</feature>
<dbReference type="GO" id="GO:0009231">
    <property type="term" value="P:riboflavin biosynthetic process"/>
    <property type="evidence" value="ECO:0007669"/>
    <property type="project" value="InterPro"/>
</dbReference>
<dbReference type="InterPro" id="IPR007865">
    <property type="entry name" value="Aminopep_P_N"/>
</dbReference>
<evidence type="ECO:0000256" key="12">
    <source>
        <dbReference type="ARBA" id="ARBA00022643"/>
    </source>
</evidence>
<name>A0A4E9EEC5_GIBZA</name>
<keyword evidence="24" id="KW-0732">Signal</keyword>
<dbReference type="InterPro" id="IPR015865">
    <property type="entry name" value="Riboflavin_kinase_bac/euk"/>
</dbReference>
<evidence type="ECO:0000256" key="17">
    <source>
        <dbReference type="ARBA" id="ARBA00022801"/>
    </source>
</evidence>
<keyword evidence="12" id="KW-0288">FMN</keyword>
<feature type="compositionally biased region" description="Low complexity" evidence="23">
    <location>
        <begin position="929"/>
        <end position="957"/>
    </location>
</feature>
<evidence type="ECO:0000256" key="22">
    <source>
        <dbReference type="ARBA" id="ARBA00030849"/>
    </source>
</evidence>
<dbReference type="InterPro" id="IPR029149">
    <property type="entry name" value="Creatin/AminoP/Spt16_N"/>
</dbReference>
<dbReference type="SUPFAM" id="SSF82114">
    <property type="entry name" value="Riboflavin kinase-like"/>
    <property type="match status" value="1"/>
</dbReference>
<dbReference type="SUPFAM" id="SSF53092">
    <property type="entry name" value="Creatinase/prolidase N-terminal domain"/>
    <property type="match status" value="1"/>
</dbReference>